<evidence type="ECO:0000256" key="1">
    <source>
        <dbReference type="ARBA" id="ARBA00022723"/>
    </source>
</evidence>
<comment type="caution">
    <text evidence="5">The sequence shown here is derived from an EMBL/GenBank/DDBJ whole genome shotgun (WGS) entry which is preliminary data.</text>
</comment>
<gene>
    <name evidence="5" type="ORF">EB812_04450</name>
</gene>
<keyword evidence="6" id="KW-1185">Reference proteome</keyword>
<dbReference type="InterPro" id="IPR002586">
    <property type="entry name" value="CobQ/CobB/MinD/ParA_Nub-bd_dom"/>
</dbReference>
<dbReference type="Gene3D" id="3.30.70.20">
    <property type="match status" value="1"/>
</dbReference>
<reference evidence="5 6" key="1">
    <citation type="submission" date="2018-12" db="EMBL/GenBank/DDBJ databases">
        <title>First genome draft of Desulfovibrio legallis sp. nov.</title>
        <authorList>
            <person name="Ben Dhia O."/>
            <person name="Najjari A."/>
            <person name="Ferjani R."/>
            <person name="Fhoula I."/>
            <person name="Fardeau M.-L."/>
            <person name="Boudabbous A."/>
            <person name="Ouzari H.I."/>
        </authorList>
    </citation>
    <scope>NUCLEOTIDE SEQUENCE [LARGE SCALE GENOMIC DNA]</scope>
    <source>
        <strain evidence="5 6">H1T</strain>
    </source>
</reference>
<feature type="domain" description="4Fe-4S ferredoxin-type" evidence="4">
    <location>
        <begin position="58"/>
        <end position="87"/>
    </location>
</feature>
<dbReference type="PROSITE" id="PS51379">
    <property type="entry name" value="4FE4S_FER_2"/>
    <property type="match status" value="2"/>
</dbReference>
<dbReference type="GO" id="GO:0051536">
    <property type="term" value="F:iron-sulfur cluster binding"/>
    <property type="evidence" value="ECO:0007669"/>
    <property type="project" value="UniProtKB-KW"/>
</dbReference>
<dbReference type="AlphaFoldDB" id="A0A6H3FAP4"/>
<dbReference type="PANTHER" id="PTHR43063">
    <property type="entry name" value="4FE-4S CLUSTER CONTAINING PARA FAMILY ATPASE PROTEIN"/>
    <property type="match status" value="1"/>
</dbReference>
<dbReference type="InterPro" id="IPR017896">
    <property type="entry name" value="4Fe4S_Fe-S-bd"/>
</dbReference>
<sequence>MRLLVASGKGGAGKTTVAASLLTQWGRPCLAVDADVEAPNLHLYLKPELAAPEPVYMEVPQVDPARCTACGACREICRFGAIAMLGGKAAFFAEMCHGCGGCFAVCPAQALTPGRRELGVLLQGVTKLAPTSRAFLMGRSRVGEAMTPPLLRALSARLEDLLPVAEDGETAPDVILDGPPGVSCPTMTVARKADAVLLVAEPTPFGVHDFRLAHAALEPLGRPTAVVLNRVGMAESDADAAELRRWCAGRSLPVLAELPFDREAAAAGARGLPPTLAPAPVGDDWRQRCTQLAARLQAFVKEAAHA</sequence>
<evidence type="ECO:0000313" key="5">
    <source>
        <dbReference type="EMBL" id="TBH80833.1"/>
    </source>
</evidence>
<dbReference type="GO" id="GO:0046872">
    <property type="term" value="F:metal ion binding"/>
    <property type="evidence" value="ECO:0007669"/>
    <property type="project" value="UniProtKB-KW"/>
</dbReference>
<dbReference type="PROSITE" id="PS00198">
    <property type="entry name" value="4FE4S_FER_1"/>
    <property type="match status" value="1"/>
</dbReference>
<dbReference type="Pfam" id="PF01656">
    <property type="entry name" value="CbiA"/>
    <property type="match status" value="1"/>
</dbReference>
<organism evidence="5 6">
    <name type="scientific">Desulfovibrio legallii</name>
    <dbReference type="NCBI Taxonomy" id="571438"/>
    <lineage>
        <taxon>Bacteria</taxon>
        <taxon>Pseudomonadati</taxon>
        <taxon>Thermodesulfobacteriota</taxon>
        <taxon>Desulfovibrionia</taxon>
        <taxon>Desulfovibrionales</taxon>
        <taxon>Desulfovibrionaceae</taxon>
        <taxon>Desulfovibrio</taxon>
    </lineage>
</organism>
<dbReference type="Gene3D" id="3.40.50.300">
    <property type="entry name" value="P-loop containing nucleotide triphosphate hydrolases"/>
    <property type="match status" value="1"/>
</dbReference>
<keyword evidence="2" id="KW-0408">Iron</keyword>
<feature type="domain" description="4Fe-4S ferredoxin-type" evidence="4">
    <location>
        <begin position="88"/>
        <end position="116"/>
    </location>
</feature>
<dbReference type="SUPFAM" id="SSF54862">
    <property type="entry name" value="4Fe-4S ferredoxins"/>
    <property type="match status" value="1"/>
</dbReference>
<dbReference type="EMBL" id="SIXC01000004">
    <property type="protein sequence ID" value="TBH80833.1"/>
    <property type="molecule type" value="Genomic_DNA"/>
</dbReference>
<name>A0A6H3FAP4_9BACT</name>
<dbReference type="Proteomes" id="UP000292919">
    <property type="component" value="Unassembled WGS sequence"/>
</dbReference>
<dbReference type="Pfam" id="PF00037">
    <property type="entry name" value="Fer4"/>
    <property type="match status" value="2"/>
</dbReference>
<keyword evidence="1" id="KW-0479">Metal-binding</keyword>
<accession>A0A6H3FAP4</accession>
<evidence type="ECO:0000259" key="4">
    <source>
        <dbReference type="PROSITE" id="PS51379"/>
    </source>
</evidence>
<dbReference type="InterPro" id="IPR017900">
    <property type="entry name" value="4Fe4S_Fe_S_CS"/>
</dbReference>
<dbReference type="SUPFAM" id="SSF52540">
    <property type="entry name" value="P-loop containing nucleoside triphosphate hydrolases"/>
    <property type="match status" value="1"/>
</dbReference>
<proteinExistence type="predicted"/>
<dbReference type="PANTHER" id="PTHR43063:SF1">
    <property type="entry name" value="4FE-4S CLUSTER CONTAINING PARA FAMILY ATPASE PROTEIN"/>
    <property type="match status" value="1"/>
</dbReference>
<evidence type="ECO:0000256" key="3">
    <source>
        <dbReference type="ARBA" id="ARBA00023014"/>
    </source>
</evidence>
<protein>
    <submittedName>
        <fullName evidence="5">(4Fe-4S)-binding protein</fullName>
    </submittedName>
</protein>
<evidence type="ECO:0000313" key="6">
    <source>
        <dbReference type="Proteomes" id="UP000292919"/>
    </source>
</evidence>
<dbReference type="RefSeq" id="WP_130957873.1">
    <property type="nucleotide sequence ID" value="NZ_JAQDZC010000020.1"/>
</dbReference>
<dbReference type="InterPro" id="IPR027417">
    <property type="entry name" value="P-loop_NTPase"/>
</dbReference>
<evidence type="ECO:0000256" key="2">
    <source>
        <dbReference type="ARBA" id="ARBA00023004"/>
    </source>
</evidence>
<keyword evidence="3" id="KW-0411">Iron-sulfur</keyword>